<evidence type="ECO:0000313" key="2">
    <source>
        <dbReference type="EMBL" id="TFK54037.1"/>
    </source>
</evidence>
<feature type="region of interest" description="Disordered" evidence="1">
    <location>
        <begin position="145"/>
        <end position="164"/>
    </location>
</feature>
<organism evidence="2 3">
    <name type="scientific">Heliocybe sulcata</name>
    <dbReference type="NCBI Taxonomy" id="5364"/>
    <lineage>
        <taxon>Eukaryota</taxon>
        <taxon>Fungi</taxon>
        <taxon>Dikarya</taxon>
        <taxon>Basidiomycota</taxon>
        <taxon>Agaricomycotina</taxon>
        <taxon>Agaricomycetes</taxon>
        <taxon>Gloeophyllales</taxon>
        <taxon>Gloeophyllaceae</taxon>
        <taxon>Heliocybe</taxon>
    </lineage>
</organism>
<feature type="compositionally biased region" description="Acidic residues" evidence="1">
    <location>
        <begin position="79"/>
        <end position="94"/>
    </location>
</feature>
<dbReference type="AlphaFoldDB" id="A0A5C3NAY6"/>
<protein>
    <submittedName>
        <fullName evidence="2">Uncharacterized protein</fullName>
    </submittedName>
</protein>
<reference evidence="2 3" key="1">
    <citation type="journal article" date="2019" name="Nat. Ecol. Evol.">
        <title>Megaphylogeny resolves global patterns of mushroom evolution.</title>
        <authorList>
            <person name="Varga T."/>
            <person name="Krizsan K."/>
            <person name="Foldi C."/>
            <person name="Dima B."/>
            <person name="Sanchez-Garcia M."/>
            <person name="Sanchez-Ramirez S."/>
            <person name="Szollosi G.J."/>
            <person name="Szarkandi J.G."/>
            <person name="Papp V."/>
            <person name="Albert L."/>
            <person name="Andreopoulos W."/>
            <person name="Angelini C."/>
            <person name="Antonin V."/>
            <person name="Barry K.W."/>
            <person name="Bougher N.L."/>
            <person name="Buchanan P."/>
            <person name="Buyck B."/>
            <person name="Bense V."/>
            <person name="Catcheside P."/>
            <person name="Chovatia M."/>
            <person name="Cooper J."/>
            <person name="Damon W."/>
            <person name="Desjardin D."/>
            <person name="Finy P."/>
            <person name="Geml J."/>
            <person name="Haridas S."/>
            <person name="Hughes K."/>
            <person name="Justo A."/>
            <person name="Karasinski D."/>
            <person name="Kautmanova I."/>
            <person name="Kiss B."/>
            <person name="Kocsube S."/>
            <person name="Kotiranta H."/>
            <person name="LaButti K.M."/>
            <person name="Lechner B.E."/>
            <person name="Liimatainen K."/>
            <person name="Lipzen A."/>
            <person name="Lukacs Z."/>
            <person name="Mihaltcheva S."/>
            <person name="Morgado L.N."/>
            <person name="Niskanen T."/>
            <person name="Noordeloos M.E."/>
            <person name="Ohm R.A."/>
            <person name="Ortiz-Santana B."/>
            <person name="Ovrebo C."/>
            <person name="Racz N."/>
            <person name="Riley R."/>
            <person name="Savchenko A."/>
            <person name="Shiryaev A."/>
            <person name="Soop K."/>
            <person name="Spirin V."/>
            <person name="Szebenyi C."/>
            <person name="Tomsovsky M."/>
            <person name="Tulloss R.E."/>
            <person name="Uehling J."/>
            <person name="Grigoriev I.V."/>
            <person name="Vagvolgyi C."/>
            <person name="Papp T."/>
            <person name="Martin F.M."/>
            <person name="Miettinen O."/>
            <person name="Hibbett D.S."/>
            <person name="Nagy L.G."/>
        </authorList>
    </citation>
    <scope>NUCLEOTIDE SEQUENCE [LARGE SCALE GENOMIC DNA]</scope>
    <source>
        <strain evidence="2 3">OMC1185</strain>
    </source>
</reference>
<proteinExistence type="predicted"/>
<gene>
    <name evidence="2" type="ORF">OE88DRAFT_1732760</name>
</gene>
<dbReference type="EMBL" id="ML213506">
    <property type="protein sequence ID" value="TFK54037.1"/>
    <property type="molecule type" value="Genomic_DNA"/>
</dbReference>
<dbReference type="OrthoDB" id="6359816at2759"/>
<accession>A0A5C3NAY6</accession>
<dbReference type="STRING" id="5364.A0A5C3NAY6"/>
<dbReference type="InterPro" id="IPR011333">
    <property type="entry name" value="SKP1/BTB/POZ_sf"/>
</dbReference>
<feature type="region of interest" description="Disordered" evidence="1">
    <location>
        <begin position="59"/>
        <end position="94"/>
    </location>
</feature>
<evidence type="ECO:0000256" key="1">
    <source>
        <dbReference type="SAM" id="MobiDB-lite"/>
    </source>
</evidence>
<feature type="region of interest" description="Disordered" evidence="1">
    <location>
        <begin position="266"/>
        <end position="289"/>
    </location>
</feature>
<evidence type="ECO:0000313" key="3">
    <source>
        <dbReference type="Proteomes" id="UP000305948"/>
    </source>
</evidence>
<keyword evidence="3" id="KW-1185">Reference proteome</keyword>
<name>A0A5C3NAY6_9AGAM</name>
<sequence>MAGSNLTPCDFMHLRHAYPRGVSPALAAWQPILTLNDILRGHAHALEYIKALTASEPLPTDVKVEPGTQPSSISTAEYGYEDDSDLDDDELDPNDVDIEERGLRFQEGDVLVRHVAFKTWRAFLFFLYTEKASFNAQLSSDHNAEEDINHDAGPSSGETVESIPCSPKSMYRLANLTGMEKLQDRSLEAITSRLNEANIVPELFSRLTSSCPKVERMEMDFLQEHLTAEVTQRLTEKVRKAFTPEFSHCTNVIADVVKLLADNAGNVKAGSSGASSNSRKRRYTGDDES</sequence>
<dbReference type="Proteomes" id="UP000305948">
    <property type="component" value="Unassembled WGS sequence"/>
</dbReference>
<dbReference type="Gene3D" id="3.30.710.10">
    <property type="entry name" value="Potassium Channel Kv1.1, Chain A"/>
    <property type="match status" value="1"/>
</dbReference>